<dbReference type="EMBL" id="AP018448">
    <property type="protein sequence ID" value="BBC37147.1"/>
    <property type="molecule type" value="Genomic_DNA"/>
</dbReference>
<name>A0ABM7FLE4_9ACTN</name>
<evidence type="ECO:0000313" key="2">
    <source>
        <dbReference type="Proteomes" id="UP001321542"/>
    </source>
</evidence>
<accession>A0ABM7FLE4</accession>
<sequence length="339" mass="38772">MTIVQELDLAGITDSGLRADYITTSQLFRKIGRGRYLGRFMFPAAKRSYFDAFITFVAYVDNLADDINHSVEVRARRLDEWERTYMAIAKGDPLPVDRPLSLSEQTDASLARALVHTLRTWDLPYLRVPDFVDGHRKALTTYEYANDEALDEFLETVTLLPAGWINQIFEPQSAEAEELCRHTITAFQLLDFLWDLREDLDLGRLYLPMEHLARFGLEREDLNRQIGSGHISDPVRELMRFEIGLAKKHLDAGRSWPQTLHPTSRTFMEADIQLHDSMFPELAKNGYAFFKSSRRGLGLTSGLMITRTAAAIARARKINQQSIRGGYRVRAPFQNGITE</sequence>
<dbReference type="SUPFAM" id="SSF48576">
    <property type="entry name" value="Terpenoid synthases"/>
    <property type="match status" value="1"/>
</dbReference>
<gene>
    <name evidence="1" type="ORF">SGFS_084410</name>
</gene>
<dbReference type="PANTHER" id="PTHR31480">
    <property type="entry name" value="BIFUNCTIONAL LYCOPENE CYCLASE/PHYTOENE SYNTHASE"/>
    <property type="match status" value="1"/>
</dbReference>
<dbReference type="Gene3D" id="1.10.600.10">
    <property type="entry name" value="Farnesyl Diphosphate Synthase"/>
    <property type="match status" value="1"/>
</dbReference>
<evidence type="ECO:0000313" key="1">
    <source>
        <dbReference type="EMBL" id="BBC37147.1"/>
    </source>
</evidence>
<dbReference type="InterPro" id="IPR002060">
    <property type="entry name" value="Squ/phyt_synthse"/>
</dbReference>
<evidence type="ECO:0008006" key="3">
    <source>
        <dbReference type="Google" id="ProtNLM"/>
    </source>
</evidence>
<protein>
    <recommendedName>
        <fullName evidence="3">Phytoene synthase</fullName>
    </recommendedName>
</protein>
<reference evidence="1 2" key="2">
    <citation type="journal article" date="2023" name="ChemBioChem">
        <title>Acyltransferase Domain Exchange between Two Independent Type I Polyketide Synthases in the Same Producer Strain of Macrolide Antibiotics.</title>
        <authorList>
            <person name="Kudo F."/>
            <person name="Kishikawa K."/>
            <person name="Tsuboi K."/>
            <person name="Kido T."/>
            <person name="Usui T."/>
            <person name="Hashimoto J."/>
            <person name="Shin-Ya K."/>
            <person name="Miyanaga A."/>
            <person name="Eguchi T."/>
        </authorList>
    </citation>
    <scope>NUCLEOTIDE SEQUENCE [LARGE SCALE GENOMIC DNA]</scope>
    <source>
        <strain evidence="1 2">A-8890</strain>
    </source>
</reference>
<dbReference type="RefSeq" id="WP_286257427.1">
    <property type="nucleotide sequence ID" value="NZ_AP018448.1"/>
</dbReference>
<proteinExistence type="predicted"/>
<dbReference type="Proteomes" id="UP001321542">
    <property type="component" value="Chromosome"/>
</dbReference>
<reference evidence="1 2" key="1">
    <citation type="journal article" date="2010" name="ChemBioChem">
        <title>Cloning and characterization of the biosynthetic gene cluster of 16-membered macrolide antibiotic FD-891: involvement of a dual functional cytochrome P450 monooxygenase catalyzing epoxidation and hydroxylation.</title>
        <authorList>
            <person name="Kudo F."/>
            <person name="Motegi A."/>
            <person name="Mizoue K."/>
            <person name="Eguchi T."/>
        </authorList>
    </citation>
    <scope>NUCLEOTIDE SEQUENCE [LARGE SCALE GENOMIC DNA]</scope>
    <source>
        <strain evidence="1 2">A-8890</strain>
    </source>
</reference>
<organism evidence="1 2">
    <name type="scientific">Streptomyces graminofaciens</name>
    <dbReference type="NCBI Taxonomy" id="68212"/>
    <lineage>
        <taxon>Bacteria</taxon>
        <taxon>Bacillati</taxon>
        <taxon>Actinomycetota</taxon>
        <taxon>Actinomycetes</taxon>
        <taxon>Kitasatosporales</taxon>
        <taxon>Streptomycetaceae</taxon>
        <taxon>Streptomyces</taxon>
    </lineage>
</organism>
<keyword evidence="2" id="KW-1185">Reference proteome</keyword>
<dbReference type="Pfam" id="PF00494">
    <property type="entry name" value="SQS_PSY"/>
    <property type="match status" value="1"/>
</dbReference>
<dbReference type="InterPro" id="IPR008949">
    <property type="entry name" value="Isoprenoid_synthase_dom_sf"/>
</dbReference>